<dbReference type="SUPFAM" id="SSF53098">
    <property type="entry name" value="Ribonuclease H-like"/>
    <property type="match status" value="1"/>
</dbReference>
<proteinExistence type="predicted"/>
<evidence type="ECO:0000313" key="2">
    <source>
        <dbReference type="Proteomes" id="UP000253529"/>
    </source>
</evidence>
<accession>A0A366FEK1</accession>
<dbReference type="CDD" id="cd04659">
    <property type="entry name" value="Piwi_piwi-like_ProArk"/>
    <property type="match status" value="1"/>
</dbReference>
<dbReference type="RefSeq" id="WP_113889464.1">
    <property type="nucleotide sequence ID" value="NZ_QNRK01000012.1"/>
</dbReference>
<dbReference type="Gene3D" id="3.30.420.10">
    <property type="entry name" value="Ribonuclease H-like superfamily/Ribonuclease H"/>
    <property type="match status" value="1"/>
</dbReference>
<organism evidence="1 2">
    <name type="scientific">Roseiarcus fermentans</name>
    <dbReference type="NCBI Taxonomy" id="1473586"/>
    <lineage>
        <taxon>Bacteria</taxon>
        <taxon>Pseudomonadati</taxon>
        <taxon>Pseudomonadota</taxon>
        <taxon>Alphaproteobacteria</taxon>
        <taxon>Hyphomicrobiales</taxon>
        <taxon>Roseiarcaceae</taxon>
        <taxon>Roseiarcus</taxon>
    </lineage>
</organism>
<evidence type="ECO:0000313" key="1">
    <source>
        <dbReference type="EMBL" id="RBP13041.1"/>
    </source>
</evidence>
<name>A0A366FEK1_9HYPH</name>
<evidence type="ECO:0008006" key="3">
    <source>
        <dbReference type="Google" id="ProtNLM"/>
    </source>
</evidence>
<reference evidence="1 2" key="1">
    <citation type="submission" date="2018-06" db="EMBL/GenBank/DDBJ databases">
        <title>Genomic Encyclopedia of Type Strains, Phase IV (KMG-IV): sequencing the most valuable type-strain genomes for metagenomic binning, comparative biology and taxonomic classification.</title>
        <authorList>
            <person name="Goeker M."/>
        </authorList>
    </citation>
    <scope>NUCLEOTIDE SEQUENCE [LARGE SCALE GENOMIC DNA]</scope>
    <source>
        <strain evidence="1 2">DSM 24875</strain>
    </source>
</reference>
<dbReference type="AlphaFoldDB" id="A0A366FEK1"/>
<keyword evidence="2" id="KW-1185">Reference proteome</keyword>
<dbReference type="Proteomes" id="UP000253529">
    <property type="component" value="Unassembled WGS sequence"/>
</dbReference>
<dbReference type="InterPro" id="IPR012337">
    <property type="entry name" value="RNaseH-like_sf"/>
</dbReference>
<dbReference type="InterPro" id="IPR036397">
    <property type="entry name" value="RNaseH_sf"/>
</dbReference>
<comment type="caution">
    <text evidence="1">The sequence shown here is derived from an EMBL/GenBank/DDBJ whole genome shotgun (WGS) entry which is preliminary data.</text>
</comment>
<dbReference type="OrthoDB" id="580851at2"/>
<dbReference type="GO" id="GO:0003676">
    <property type="term" value="F:nucleic acid binding"/>
    <property type="evidence" value="ECO:0007669"/>
    <property type="project" value="InterPro"/>
</dbReference>
<protein>
    <recommendedName>
        <fullName evidence="3">Piwi domain-containing protein</fullName>
    </recommendedName>
</protein>
<sequence length="498" mass="55357">MPISLDLKEFEAPLLEFGGPGMFTDPREGLREGGPFDMRFGAARGERVNIGLIGCDQMVARTLDWLKRTEGYLPADRGVASYPAFPGFEAVFRSKLTTSPRWTITFSGPHSELHKALALTNIKDRFEGVLGAFSSALRRLGKLEIAKPDVVICCLSDEIMAKCRTIQRTLSKEEKKAAEALKKRQASIQLDLFDLVTEEQPDDLLSRDFRRALKAQAMVERLPVQIATSSLVLEGVSNQGSSTRAWNSSVGLYYKAGGIPWRMKLDGPETCFVGISFHHVKTREKHLVRSSIAQAFSSQGEGFAIRGGDVEYDDRQGRNVHLTEDQARQLGRDILAEYRDRVGGTPLRVVLHKTSAYCEGERLGFRGALAEVPIVELINVMQTQFRLVRFGAYPPNRGTLCTVNDSAAYLFTTGYMREFRTYPGPHIPTPIQISGDQIGDLDQVARDILGLARMNWNTANVTGGTPVTLFFARRVGGIMAEYGLATEEKPPSSFRYYM</sequence>
<gene>
    <name evidence="1" type="ORF">DFR50_1129</name>
</gene>
<dbReference type="EMBL" id="QNRK01000012">
    <property type="protein sequence ID" value="RBP13041.1"/>
    <property type="molecule type" value="Genomic_DNA"/>
</dbReference>